<dbReference type="PANTHER" id="PTHR40254:SF1">
    <property type="entry name" value="BLR0577 PROTEIN"/>
    <property type="match status" value="1"/>
</dbReference>
<dbReference type="Proteomes" id="UP000240542">
    <property type="component" value="Unassembled WGS sequence"/>
</dbReference>
<feature type="transmembrane region" description="Helical" evidence="1">
    <location>
        <begin position="12"/>
        <end position="31"/>
    </location>
</feature>
<keyword evidence="4" id="KW-1185">Reference proteome</keyword>
<comment type="caution">
    <text evidence="3">The sequence shown here is derived from an EMBL/GenBank/DDBJ whole genome shotgun (WGS) entry which is preliminary data.</text>
</comment>
<dbReference type="Gene3D" id="3.50.50.60">
    <property type="entry name" value="FAD/NAD(P)-binding domain"/>
    <property type="match status" value="1"/>
</dbReference>
<reference evidence="3 4" key="1">
    <citation type="submission" date="2018-03" db="EMBL/GenBank/DDBJ databases">
        <title>Genomic Encyclopedia of Archaeal and Bacterial Type Strains, Phase II (KMG-II): from individual species to whole genera.</title>
        <authorList>
            <person name="Goeker M."/>
        </authorList>
    </citation>
    <scope>NUCLEOTIDE SEQUENCE [LARGE SCALE GENOMIC DNA]</scope>
    <source>
        <strain evidence="3 4">DSM 45312</strain>
    </source>
</reference>
<dbReference type="RefSeq" id="WP_106582849.1">
    <property type="nucleotide sequence ID" value="NZ_PYGA01000006.1"/>
</dbReference>
<gene>
    <name evidence="3" type="ORF">CLV63_106165</name>
</gene>
<proteinExistence type="predicted"/>
<dbReference type="OrthoDB" id="101972at2"/>
<organism evidence="3 4">
    <name type="scientific">Murinocardiopsis flavida</name>
    <dbReference type="NCBI Taxonomy" id="645275"/>
    <lineage>
        <taxon>Bacteria</taxon>
        <taxon>Bacillati</taxon>
        <taxon>Actinomycetota</taxon>
        <taxon>Actinomycetes</taxon>
        <taxon>Streptosporangiales</taxon>
        <taxon>Nocardiopsidaceae</taxon>
        <taxon>Murinocardiopsis</taxon>
    </lineage>
</organism>
<evidence type="ECO:0000313" key="3">
    <source>
        <dbReference type="EMBL" id="PSK98117.1"/>
    </source>
</evidence>
<sequence length="473" mass="50082">MSNQVPTARPVIAFVGGGASATVTAIALLRATAWLRLRYRIVVIDEHGRHGRGTAYATADPRHLLNSPAKSMSALPDRPGHLVEWAAKSGVPCGPDTFLPRSCYGDYLDASLATAAAGAAPHAEVVFRRDRVVAAHADADRVVLELPGGARMEAAAAVFATGGTPASLPTVLGGTFDAARTGGAPVVADPWHPVSGFASLRGCGAALAVGTGLTMVDTALSMCAADPDTVVHAVSRRGLVPRRHRLPLVAPPGLVDLRSTDGAPLPLRTLLRRLRAAIDAYPGDWRHVVDSVRPHTADLWQGLTPAEQEVFLARLARHWESARHRMAPEVADRFDHLRASGRVRLHTGRVTALEDDGRRSSARLSDGTVIDVDAVVNCTGGVPARSPLIRRLISDGTARPDHLGLGLATCPRGALVTPSGLVSRRLFALGPVRRGQLYETTAIPEIRAQAEPLAERIADTVLRNRRVAPATIP</sequence>
<dbReference type="InterPro" id="IPR036188">
    <property type="entry name" value="FAD/NAD-bd_sf"/>
</dbReference>
<name>A0A2P8DLQ8_9ACTN</name>
<dbReference type="Pfam" id="PF13454">
    <property type="entry name" value="NAD_binding_9"/>
    <property type="match status" value="1"/>
</dbReference>
<feature type="domain" description="FAD-dependent urate hydroxylase HpyO/Asp monooxygenase CreE-like FAD/NAD(P)-binding" evidence="2">
    <location>
        <begin position="13"/>
        <end position="163"/>
    </location>
</feature>
<keyword evidence="1" id="KW-0472">Membrane</keyword>
<dbReference type="InterPro" id="IPR052189">
    <property type="entry name" value="L-asp_N-monooxygenase_NS-form"/>
</dbReference>
<dbReference type="PANTHER" id="PTHR40254">
    <property type="entry name" value="BLR0577 PROTEIN"/>
    <property type="match status" value="1"/>
</dbReference>
<dbReference type="InterPro" id="IPR038732">
    <property type="entry name" value="HpyO/CreE_NAD-binding"/>
</dbReference>
<evidence type="ECO:0000313" key="4">
    <source>
        <dbReference type="Proteomes" id="UP000240542"/>
    </source>
</evidence>
<dbReference type="SUPFAM" id="SSF51905">
    <property type="entry name" value="FAD/NAD(P)-binding domain"/>
    <property type="match status" value="2"/>
</dbReference>
<accession>A0A2P8DLQ8</accession>
<evidence type="ECO:0000256" key="1">
    <source>
        <dbReference type="SAM" id="Phobius"/>
    </source>
</evidence>
<dbReference type="AlphaFoldDB" id="A0A2P8DLQ8"/>
<keyword evidence="1" id="KW-1133">Transmembrane helix</keyword>
<evidence type="ECO:0000259" key="2">
    <source>
        <dbReference type="Pfam" id="PF13454"/>
    </source>
</evidence>
<dbReference type="EMBL" id="PYGA01000006">
    <property type="protein sequence ID" value="PSK98117.1"/>
    <property type="molecule type" value="Genomic_DNA"/>
</dbReference>
<protein>
    <submittedName>
        <fullName evidence="3">Putative NAD(P)/FAD-binding protein YdhS</fullName>
    </submittedName>
</protein>
<keyword evidence="1" id="KW-0812">Transmembrane</keyword>